<dbReference type="GO" id="GO:0016712">
    <property type="term" value="F:oxidoreductase activity, acting on paired donors, with incorporation or reduction of molecular oxygen, reduced flavin or flavoprotein as one donor, and incorporation of one atom of oxygen"/>
    <property type="evidence" value="ECO:0007669"/>
    <property type="project" value="TreeGrafter"/>
</dbReference>
<comment type="cofactor">
    <cofactor evidence="1 8">
        <name>heme</name>
        <dbReference type="ChEBI" id="CHEBI:30413"/>
    </cofactor>
</comment>
<evidence type="ECO:0000256" key="8">
    <source>
        <dbReference type="PIRSR" id="PIRSR602401-1"/>
    </source>
</evidence>
<dbReference type="GO" id="GO:0005737">
    <property type="term" value="C:cytoplasm"/>
    <property type="evidence" value="ECO:0007669"/>
    <property type="project" value="TreeGrafter"/>
</dbReference>
<dbReference type="SUPFAM" id="SSF48264">
    <property type="entry name" value="Cytochrome P450"/>
    <property type="match status" value="1"/>
</dbReference>
<evidence type="ECO:0000256" key="9">
    <source>
        <dbReference type="RuleBase" id="RU000461"/>
    </source>
</evidence>
<sequence>MLSLYETDLGLIISNGIHWQNIRRFTLRHLRDLGMGKSKFVSQIHYEAADLIKVMKKQAGIPAPVPKALTPAVSNVIWQMVAGIRQDLDNQEVLDFDKLFQQIQENAELIMIQDFFPWVQNILPESLFNFITKKHIHSKTAKTFKTKFMEIIDDHIKTLDENDPRDYIDDYLIEMEKQKDDPSSTMSYEDLMSCVSDLFVAGMESTTPTIYFAIFYLASFPEVQRKIQKELDEVLPNGTLFTLADKPREPLLRHWSYSIHSDEKYFDSPKEFRPERFLNSDGKFEAPKENFIPFGTGKRQCLGETLARMELFIFLTAMLQELHFSVPPNKTLDLSPNVLIAFHQPKIDQDILITIRN</sequence>
<reference evidence="10 11" key="1">
    <citation type="journal article" date="2019" name="PLoS Biol.">
        <title>Sex chromosomes control vertical transmission of feminizing Wolbachia symbionts in an isopod.</title>
        <authorList>
            <person name="Becking T."/>
            <person name="Chebbi M.A."/>
            <person name="Giraud I."/>
            <person name="Moumen B."/>
            <person name="Laverre T."/>
            <person name="Caubet Y."/>
            <person name="Peccoud J."/>
            <person name="Gilbert C."/>
            <person name="Cordaux R."/>
        </authorList>
    </citation>
    <scope>NUCLEOTIDE SEQUENCE [LARGE SCALE GENOMIC DNA]</scope>
    <source>
        <strain evidence="10">ANa2</strain>
        <tissue evidence="10">Whole body excluding digestive tract and cuticle</tissue>
    </source>
</reference>
<evidence type="ECO:0000256" key="7">
    <source>
        <dbReference type="ARBA" id="ARBA00023033"/>
    </source>
</evidence>
<evidence type="ECO:0000256" key="6">
    <source>
        <dbReference type="ARBA" id="ARBA00023004"/>
    </source>
</evidence>
<evidence type="ECO:0000256" key="2">
    <source>
        <dbReference type="ARBA" id="ARBA00010617"/>
    </source>
</evidence>
<evidence type="ECO:0000313" key="11">
    <source>
        <dbReference type="Proteomes" id="UP000326759"/>
    </source>
</evidence>
<keyword evidence="6 8" id="KW-0408">Iron</keyword>
<keyword evidence="5 9" id="KW-0560">Oxidoreductase</keyword>
<dbReference type="PRINTS" id="PR00463">
    <property type="entry name" value="EP450I"/>
</dbReference>
<keyword evidence="11" id="KW-1185">Reference proteome</keyword>
<keyword evidence="7 9" id="KW-0503">Monooxygenase</keyword>
<dbReference type="GO" id="GO:0006082">
    <property type="term" value="P:organic acid metabolic process"/>
    <property type="evidence" value="ECO:0007669"/>
    <property type="project" value="TreeGrafter"/>
</dbReference>
<protein>
    <submittedName>
        <fullName evidence="10">Cytochrome P450 2L1</fullName>
    </submittedName>
</protein>
<dbReference type="InterPro" id="IPR036396">
    <property type="entry name" value="Cyt_P450_sf"/>
</dbReference>
<dbReference type="InterPro" id="IPR001128">
    <property type="entry name" value="Cyt_P450"/>
</dbReference>
<dbReference type="InterPro" id="IPR017972">
    <property type="entry name" value="Cyt_P450_CS"/>
</dbReference>
<gene>
    <name evidence="10" type="ORF">Anas_12303</name>
</gene>
<dbReference type="PRINTS" id="PR00385">
    <property type="entry name" value="P450"/>
</dbReference>
<dbReference type="InterPro" id="IPR002401">
    <property type="entry name" value="Cyt_P450_E_grp-I"/>
</dbReference>
<dbReference type="AlphaFoldDB" id="A0A5N5T2I9"/>
<evidence type="ECO:0000256" key="1">
    <source>
        <dbReference type="ARBA" id="ARBA00001971"/>
    </source>
</evidence>
<comment type="similarity">
    <text evidence="2 9">Belongs to the cytochrome P450 family.</text>
</comment>
<organism evidence="10 11">
    <name type="scientific">Armadillidium nasatum</name>
    <dbReference type="NCBI Taxonomy" id="96803"/>
    <lineage>
        <taxon>Eukaryota</taxon>
        <taxon>Metazoa</taxon>
        <taxon>Ecdysozoa</taxon>
        <taxon>Arthropoda</taxon>
        <taxon>Crustacea</taxon>
        <taxon>Multicrustacea</taxon>
        <taxon>Malacostraca</taxon>
        <taxon>Eumalacostraca</taxon>
        <taxon>Peracarida</taxon>
        <taxon>Isopoda</taxon>
        <taxon>Oniscidea</taxon>
        <taxon>Crinocheta</taxon>
        <taxon>Armadillidiidae</taxon>
        <taxon>Armadillidium</taxon>
    </lineage>
</organism>
<dbReference type="OrthoDB" id="3934656at2759"/>
<name>A0A5N5T2I9_9CRUS</name>
<evidence type="ECO:0000256" key="3">
    <source>
        <dbReference type="ARBA" id="ARBA00022617"/>
    </source>
</evidence>
<dbReference type="Pfam" id="PF00067">
    <property type="entry name" value="p450"/>
    <property type="match status" value="2"/>
</dbReference>
<keyword evidence="3 8" id="KW-0349">Heme</keyword>
<dbReference type="PANTHER" id="PTHR24300:SF376">
    <property type="entry name" value="CYTOCHROME P450 15A1"/>
    <property type="match status" value="1"/>
</dbReference>
<proteinExistence type="inferred from homology"/>
<dbReference type="Proteomes" id="UP000326759">
    <property type="component" value="Unassembled WGS sequence"/>
</dbReference>
<dbReference type="Gene3D" id="1.10.630.10">
    <property type="entry name" value="Cytochrome P450"/>
    <property type="match status" value="2"/>
</dbReference>
<accession>A0A5N5T2I9</accession>
<evidence type="ECO:0000313" key="10">
    <source>
        <dbReference type="EMBL" id="KAB7500703.1"/>
    </source>
</evidence>
<dbReference type="GO" id="GO:0006805">
    <property type="term" value="P:xenobiotic metabolic process"/>
    <property type="evidence" value="ECO:0007669"/>
    <property type="project" value="TreeGrafter"/>
</dbReference>
<evidence type="ECO:0000256" key="5">
    <source>
        <dbReference type="ARBA" id="ARBA00023002"/>
    </source>
</evidence>
<evidence type="ECO:0000256" key="4">
    <source>
        <dbReference type="ARBA" id="ARBA00022723"/>
    </source>
</evidence>
<feature type="binding site" description="axial binding residue" evidence="8">
    <location>
        <position position="301"/>
    </location>
    <ligand>
        <name>heme</name>
        <dbReference type="ChEBI" id="CHEBI:30413"/>
    </ligand>
    <ligandPart>
        <name>Fe</name>
        <dbReference type="ChEBI" id="CHEBI:18248"/>
    </ligandPart>
</feature>
<dbReference type="PROSITE" id="PS00086">
    <property type="entry name" value="CYTOCHROME_P450"/>
    <property type="match status" value="1"/>
</dbReference>
<dbReference type="InterPro" id="IPR050182">
    <property type="entry name" value="Cytochrome_P450_fam2"/>
</dbReference>
<dbReference type="PANTHER" id="PTHR24300">
    <property type="entry name" value="CYTOCHROME P450 508A4-RELATED"/>
    <property type="match status" value="1"/>
</dbReference>
<keyword evidence="4 8" id="KW-0479">Metal-binding</keyword>
<dbReference type="EMBL" id="SEYY01013008">
    <property type="protein sequence ID" value="KAB7500703.1"/>
    <property type="molecule type" value="Genomic_DNA"/>
</dbReference>
<dbReference type="GO" id="GO:0020037">
    <property type="term" value="F:heme binding"/>
    <property type="evidence" value="ECO:0007669"/>
    <property type="project" value="InterPro"/>
</dbReference>
<comment type="caution">
    <text evidence="10">The sequence shown here is derived from an EMBL/GenBank/DDBJ whole genome shotgun (WGS) entry which is preliminary data.</text>
</comment>
<dbReference type="GO" id="GO:0005506">
    <property type="term" value="F:iron ion binding"/>
    <property type="evidence" value="ECO:0007669"/>
    <property type="project" value="InterPro"/>
</dbReference>